<keyword evidence="2" id="KW-1185">Reference proteome</keyword>
<gene>
    <name evidence="1" type="ORF">OFUS_LOCUS13543</name>
</gene>
<name>A0A8S4P3L5_OWEFU</name>
<evidence type="ECO:0000313" key="1">
    <source>
        <dbReference type="EMBL" id="CAH1787923.1"/>
    </source>
</evidence>
<comment type="caution">
    <text evidence="1">The sequence shown here is derived from an EMBL/GenBank/DDBJ whole genome shotgun (WGS) entry which is preliminary data.</text>
</comment>
<evidence type="ECO:0000313" key="2">
    <source>
        <dbReference type="Proteomes" id="UP000749559"/>
    </source>
</evidence>
<feature type="non-terminal residue" evidence="1">
    <location>
        <position position="136"/>
    </location>
</feature>
<dbReference type="EMBL" id="CAIIXF020000006">
    <property type="protein sequence ID" value="CAH1787923.1"/>
    <property type="molecule type" value="Genomic_DNA"/>
</dbReference>
<organism evidence="1 2">
    <name type="scientific">Owenia fusiformis</name>
    <name type="common">Polychaete worm</name>
    <dbReference type="NCBI Taxonomy" id="6347"/>
    <lineage>
        <taxon>Eukaryota</taxon>
        <taxon>Metazoa</taxon>
        <taxon>Spiralia</taxon>
        <taxon>Lophotrochozoa</taxon>
        <taxon>Annelida</taxon>
        <taxon>Polychaeta</taxon>
        <taxon>Sedentaria</taxon>
        <taxon>Canalipalpata</taxon>
        <taxon>Sabellida</taxon>
        <taxon>Oweniida</taxon>
        <taxon>Oweniidae</taxon>
        <taxon>Owenia</taxon>
    </lineage>
</organism>
<accession>A0A8S4P3L5</accession>
<reference evidence="1" key="1">
    <citation type="submission" date="2022-03" db="EMBL/GenBank/DDBJ databases">
        <authorList>
            <person name="Martin C."/>
        </authorList>
    </citation>
    <scope>NUCLEOTIDE SEQUENCE</scope>
</reference>
<feature type="non-terminal residue" evidence="1">
    <location>
        <position position="1"/>
    </location>
</feature>
<proteinExistence type="predicted"/>
<dbReference type="Proteomes" id="UP000749559">
    <property type="component" value="Unassembled WGS sequence"/>
</dbReference>
<protein>
    <submittedName>
        <fullName evidence="1">Uncharacterized protein</fullName>
    </submittedName>
</protein>
<dbReference type="AlphaFoldDB" id="A0A8S4P3L5"/>
<dbReference type="OrthoDB" id="6149256at2759"/>
<sequence>ATRGDMCWTDPNVRQKIEKARQWCRFKNMNNDRITKTIHNWSLTQPRSWDSKVKLELQQEKADHFLTDDHIPSVKYEIKKYRSDLNSKQHITWHNSIWNDSRNQENGNKLRTYRLHKVHKTEPEHYLRISLNRYER</sequence>